<gene>
    <name evidence="2" type="ORF">S7711_02407</name>
</gene>
<name>A0A084AQA8_STACB</name>
<dbReference type="AlphaFoldDB" id="A0A084AQA8"/>
<sequence>MTTPGHLTTYMTKSYDNTAWCPALCILQSFVHEESLVLPYIPGKARWKQTARSLKGPGRCLVDVNCLLPQPPLDHGGLATSWKHNDTADVETDAAVAAVALVAFPFRASARQDQHRAPAANARPYHDDSSGAEWLRPPPPARPSPHLPSAALQSTLALTSVPSILPGRRPRASPPPRPVAQSFRSPRSDPSISDPPATKQQCERSSVLFPDTADEVTVYLGPWEVVGSEQRRVLWQCTYQNELLEHYLPSDIPNEIHPHTLHSRHRQYDDPADLERFVTFPELQRIRYTTDEGICIHDQYVVVRYEFTSVDSSVSFQGDLRRRDLVAFYDVDVVWTNIHGRTDSFGKVKGIGAIQRLKMWRDRYTTFHSISVLANKTDGMYREYDVHLFEGELRQREDRTKQIRLNVVGRRGSMPEEMPQRRFSFHHRRRPRLRSADQSGQMGSDASPSHPLIDIRYLAIQFTHRQGVNYSLGYRQFLDRWAYAHNTDRDFQGIPFPPNHVELESPQIQPLSASPAPASPSLATYAHESGAIGSESATGVDPDHAR</sequence>
<reference evidence="2 3" key="1">
    <citation type="journal article" date="2014" name="BMC Genomics">
        <title>Comparative genome sequencing reveals chemotype-specific gene clusters in the toxigenic black mold Stachybotrys.</title>
        <authorList>
            <person name="Semeiks J."/>
            <person name="Borek D."/>
            <person name="Otwinowski Z."/>
            <person name="Grishin N.V."/>
        </authorList>
    </citation>
    <scope>NUCLEOTIDE SEQUENCE [LARGE SCALE GENOMIC DNA]</scope>
    <source>
        <strain evidence="3">CBS 109288 / IBT 7711</strain>
    </source>
</reference>
<dbReference type="Proteomes" id="UP000028045">
    <property type="component" value="Unassembled WGS sequence"/>
</dbReference>
<evidence type="ECO:0000313" key="2">
    <source>
        <dbReference type="EMBL" id="KEY67487.1"/>
    </source>
</evidence>
<keyword evidence="3" id="KW-1185">Reference proteome</keyword>
<evidence type="ECO:0000313" key="3">
    <source>
        <dbReference type="Proteomes" id="UP000028045"/>
    </source>
</evidence>
<proteinExistence type="predicted"/>
<feature type="compositionally biased region" description="Low complexity" evidence="1">
    <location>
        <begin position="510"/>
        <end position="523"/>
    </location>
</feature>
<dbReference type="HOGENOM" id="CLU_554512_0_0_1"/>
<dbReference type="EMBL" id="KL648614">
    <property type="protein sequence ID" value="KEY67487.1"/>
    <property type="molecule type" value="Genomic_DNA"/>
</dbReference>
<evidence type="ECO:0008006" key="4">
    <source>
        <dbReference type="Google" id="ProtNLM"/>
    </source>
</evidence>
<feature type="region of interest" description="Disordered" evidence="1">
    <location>
        <begin position="424"/>
        <end position="448"/>
    </location>
</feature>
<dbReference type="OrthoDB" id="4583914at2759"/>
<feature type="compositionally biased region" description="Low complexity" evidence="1">
    <location>
        <begin position="184"/>
        <end position="196"/>
    </location>
</feature>
<feature type="region of interest" description="Disordered" evidence="1">
    <location>
        <begin position="112"/>
        <end position="148"/>
    </location>
</feature>
<feature type="compositionally biased region" description="Pro residues" evidence="1">
    <location>
        <begin position="136"/>
        <end position="146"/>
    </location>
</feature>
<feature type="compositionally biased region" description="Polar residues" evidence="1">
    <location>
        <begin position="436"/>
        <end position="447"/>
    </location>
</feature>
<organism evidence="2 3">
    <name type="scientific">Stachybotrys chartarum (strain CBS 109288 / IBT 7711)</name>
    <name type="common">Toxic black mold</name>
    <name type="synonym">Stilbospora chartarum</name>
    <dbReference type="NCBI Taxonomy" id="1280523"/>
    <lineage>
        <taxon>Eukaryota</taxon>
        <taxon>Fungi</taxon>
        <taxon>Dikarya</taxon>
        <taxon>Ascomycota</taxon>
        <taxon>Pezizomycotina</taxon>
        <taxon>Sordariomycetes</taxon>
        <taxon>Hypocreomycetidae</taxon>
        <taxon>Hypocreales</taxon>
        <taxon>Stachybotryaceae</taxon>
        <taxon>Stachybotrys</taxon>
    </lineage>
</organism>
<feature type="region of interest" description="Disordered" evidence="1">
    <location>
        <begin position="494"/>
        <end position="546"/>
    </location>
</feature>
<accession>A0A084AQA8</accession>
<feature type="compositionally biased region" description="Basic residues" evidence="1">
    <location>
        <begin position="424"/>
        <end position="433"/>
    </location>
</feature>
<evidence type="ECO:0000256" key="1">
    <source>
        <dbReference type="SAM" id="MobiDB-lite"/>
    </source>
</evidence>
<feature type="region of interest" description="Disordered" evidence="1">
    <location>
        <begin position="164"/>
        <end position="206"/>
    </location>
</feature>
<protein>
    <recommendedName>
        <fullName evidence="4">Acetate kinase</fullName>
    </recommendedName>
</protein>